<keyword evidence="2" id="KW-1133">Transmembrane helix</keyword>
<dbReference type="Gene3D" id="3.10.350.10">
    <property type="entry name" value="LysM domain"/>
    <property type="match status" value="1"/>
</dbReference>
<dbReference type="PROSITE" id="PS51782">
    <property type="entry name" value="LYSM"/>
    <property type="match status" value="1"/>
</dbReference>
<dbReference type="Gene3D" id="3.40.33.10">
    <property type="entry name" value="CAP"/>
    <property type="match status" value="1"/>
</dbReference>
<proteinExistence type="predicted"/>
<keyword evidence="2" id="KW-0472">Membrane</keyword>
<reference evidence="4 5" key="1">
    <citation type="journal article" date="2015" name="MBio">
        <title>Genome-Resolved Metagenomic Analysis Reveals Roles for Candidate Phyla and Other Microbial Community Members in Biogeochemical Transformations in Oil Reservoirs.</title>
        <authorList>
            <person name="Hu P."/>
            <person name="Tom L."/>
            <person name="Singh A."/>
            <person name="Thomas B.C."/>
            <person name="Baker B.J."/>
            <person name="Piceno Y.M."/>
            <person name="Andersen G.L."/>
            <person name="Banfield J.F."/>
        </authorList>
    </citation>
    <scope>NUCLEOTIDE SEQUENCE [LARGE SCALE GENOMIC DNA]</scope>
    <source>
        <strain evidence="4">46_16</strain>
    </source>
</reference>
<name>A0A117LGJ1_9CHLR</name>
<dbReference type="SUPFAM" id="SSF54106">
    <property type="entry name" value="LysM domain"/>
    <property type="match status" value="1"/>
</dbReference>
<feature type="compositionally biased region" description="Low complexity" evidence="1">
    <location>
        <begin position="151"/>
        <end position="165"/>
    </location>
</feature>
<dbReference type="InterPro" id="IPR035940">
    <property type="entry name" value="CAP_sf"/>
</dbReference>
<dbReference type="InterPro" id="IPR018392">
    <property type="entry name" value="LysM"/>
</dbReference>
<feature type="region of interest" description="Disordered" evidence="1">
    <location>
        <begin position="150"/>
        <end position="175"/>
    </location>
</feature>
<dbReference type="InterPro" id="IPR036779">
    <property type="entry name" value="LysM_dom_sf"/>
</dbReference>
<dbReference type="PANTHER" id="PTHR31157">
    <property type="entry name" value="SCP DOMAIN-CONTAINING PROTEIN"/>
    <property type="match status" value="1"/>
</dbReference>
<evidence type="ECO:0000256" key="2">
    <source>
        <dbReference type="SAM" id="Phobius"/>
    </source>
</evidence>
<dbReference type="EMBL" id="LGFU01000091">
    <property type="protein sequence ID" value="KUK46013.1"/>
    <property type="molecule type" value="Genomic_DNA"/>
</dbReference>
<dbReference type="SMART" id="SM00257">
    <property type="entry name" value="LysM"/>
    <property type="match status" value="1"/>
</dbReference>
<evidence type="ECO:0000256" key="1">
    <source>
        <dbReference type="SAM" id="MobiDB-lite"/>
    </source>
</evidence>
<dbReference type="AlphaFoldDB" id="A0A117LGJ1"/>
<evidence type="ECO:0000313" key="5">
    <source>
        <dbReference type="Proteomes" id="UP000064249"/>
    </source>
</evidence>
<dbReference type="PANTHER" id="PTHR31157:SF1">
    <property type="entry name" value="SCP DOMAIN-CONTAINING PROTEIN"/>
    <property type="match status" value="1"/>
</dbReference>
<dbReference type="Proteomes" id="UP000064249">
    <property type="component" value="Unassembled WGS sequence"/>
</dbReference>
<sequence length="317" mass="33296">MAAPQPTQAQAGTAWEVLAEINAYRAANGLPPLVENQYLNISSQNHVNWMAETGIYSHTGIDGSTSTERAIAAGYGGGSSVRVTENWARGPGMTASEVVYQSWATSDIHNSQMLSTSYNEFGAGVALDGDGMTVYVVNFGIVLGSSIEPQATTGPSTGPTSTPAPIIQPITTSTPNPDGSVIHIVQYGETLWTIVEAYNVNMPDLLALNGLTEEDAIFPDQQLLIIPASIEVGETPETTGTPGEVTSTPTLAPSPTATRTFAPSPTLMAEDITETPEPRTNFLRNIFSGDTLIVGIGLVAVSVLGIALLLFTSSRLK</sequence>
<feature type="transmembrane region" description="Helical" evidence="2">
    <location>
        <begin position="292"/>
        <end position="311"/>
    </location>
</feature>
<comment type="caution">
    <text evidence="4">The sequence shown here is derived from an EMBL/GenBank/DDBJ whole genome shotgun (WGS) entry which is preliminary data.</text>
</comment>
<gene>
    <name evidence="4" type="ORF">XD73_1111</name>
</gene>
<evidence type="ECO:0000313" key="4">
    <source>
        <dbReference type="EMBL" id="KUK46013.1"/>
    </source>
</evidence>
<feature type="domain" description="LysM" evidence="3">
    <location>
        <begin position="181"/>
        <end position="225"/>
    </location>
</feature>
<dbReference type="SUPFAM" id="SSF55797">
    <property type="entry name" value="PR-1-like"/>
    <property type="match status" value="1"/>
</dbReference>
<keyword evidence="2" id="KW-0812">Transmembrane</keyword>
<dbReference type="CDD" id="cd00118">
    <property type="entry name" value="LysM"/>
    <property type="match status" value="1"/>
</dbReference>
<dbReference type="InterPro" id="IPR014044">
    <property type="entry name" value="CAP_dom"/>
</dbReference>
<protein>
    <recommendedName>
        <fullName evidence="3">LysM domain-containing protein</fullName>
    </recommendedName>
</protein>
<organism evidence="4 5">
    <name type="scientific">Anaerolinea thermophila</name>
    <dbReference type="NCBI Taxonomy" id="167964"/>
    <lineage>
        <taxon>Bacteria</taxon>
        <taxon>Bacillati</taxon>
        <taxon>Chloroflexota</taxon>
        <taxon>Anaerolineae</taxon>
        <taxon>Anaerolineales</taxon>
        <taxon>Anaerolineaceae</taxon>
        <taxon>Anaerolinea</taxon>
    </lineage>
</organism>
<accession>A0A117LGJ1</accession>
<dbReference type="Pfam" id="PF01476">
    <property type="entry name" value="LysM"/>
    <property type="match status" value="1"/>
</dbReference>
<feature type="region of interest" description="Disordered" evidence="1">
    <location>
        <begin position="235"/>
        <end position="259"/>
    </location>
</feature>
<evidence type="ECO:0000259" key="3">
    <source>
        <dbReference type="PROSITE" id="PS51782"/>
    </source>
</evidence>
<dbReference type="Pfam" id="PF00188">
    <property type="entry name" value="CAP"/>
    <property type="match status" value="1"/>
</dbReference>
<dbReference type="CDD" id="cd05379">
    <property type="entry name" value="CAP_bacterial"/>
    <property type="match status" value="1"/>
</dbReference>